<dbReference type="SMART" id="SM00154">
    <property type="entry name" value="ZnF_AN1"/>
    <property type="match status" value="1"/>
</dbReference>
<dbReference type="PROSITE" id="PS51039">
    <property type="entry name" value="ZF_AN1"/>
    <property type="match status" value="1"/>
</dbReference>
<evidence type="ECO:0000256" key="4">
    <source>
        <dbReference type="ARBA" id="ARBA00022692"/>
    </source>
</evidence>
<dbReference type="Gene3D" id="4.10.1110.10">
    <property type="entry name" value="AN1-like Zinc finger"/>
    <property type="match status" value="1"/>
</dbReference>
<comment type="similarity">
    <text evidence="3">Belongs to the PC-esterase family. TBL subfamily.</text>
</comment>
<keyword evidence="8" id="KW-0735">Signal-anchor</keyword>
<dbReference type="GO" id="GO:0016020">
    <property type="term" value="C:membrane"/>
    <property type="evidence" value="ECO:0007669"/>
    <property type="project" value="UniProtKB-SubCell"/>
</dbReference>
<dbReference type="Pfam" id="PF14416">
    <property type="entry name" value="PMR5N"/>
    <property type="match status" value="1"/>
</dbReference>
<sequence>MSSLGSAPALCAKACGFYGSSAKRNLCLCSKCYQVVLKQEFALCESYTKSIAASLRELSLRKENHQDGVSDDGFVAKKKACRCSCCDKKIGLLGFACRCGGKFCNMHRYPETHMCFFDYQALGRASLARENPFVGRDKLGERSCQCCSYFRRTRRLEDIKPLGPPLDDGNAESVSSVLNEPVSAESTECDLYHGKWVYNSTGPLYSNNSCPVLSQMQNCQGNGRPDKEYENWRWTPTHCDVPRFDATKFLELMRGKTIAYIGDSVAWNQMESLLCILWQASNLTFSNDLSMLILLFRLLIGCDGAYLAQIILYLFVDFVNVRLKFPKTAEAEECNVISLEQHLQKKSFEYGPGALFTRHQTLLSTLPRG</sequence>
<gene>
    <name evidence="14" type="ORF">DCAR_020223</name>
</gene>
<evidence type="ECO:0000256" key="7">
    <source>
        <dbReference type="ARBA" id="ARBA00022833"/>
    </source>
</evidence>
<keyword evidence="7" id="KW-0862">Zinc</keyword>
<reference evidence="14" key="1">
    <citation type="journal article" date="2016" name="Nat. Genet.">
        <title>A high-quality carrot genome assembly provides new insights into carotenoid accumulation and asterid genome evolution.</title>
        <authorList>
            <person name="Iorizzo M."/>
            <person name="Ellison S."/>
            <person name="Senalik D."/>
            <person name="Zeng P."/>
            <person name="Satapoomin P."/>
            <person name="Huang J."/>
            <person name="Bowman M."/>
            <person name="Iovene M."/>
            <person name="Sanseverino W."/>
            <person name="Cavagnaro P."/>
            <person name="Yildiz M."/>
            <person name="Macko-Podgorni A."/>
            <person name="Moranska E."/>
            <person name="Grzebelus E."/>
            <person name="Grzebelus D."/>
            <person name="Ashrafi H."/>
            <person name="Zheng Z."/>
            <person name="Cheng S."/>
            <person name="Spooner D."/>
            <person name="Van Deynze A."/>
            <person name="Simon P."/>
        </authorList>
    </citation>
    <scope>NUCLEOTIDE SEQUENCE [LARGE SCALE GENOMIC DNA]</scope>
    <source>
        <tissue evidence="14">Leaf</tissue>
    </source>
</reference>
<comment type="subcellular location">
    <subcellularLocation>
        <location evidence="2">Membrane</location>
        <topology evidence="2">Single-pass membrane protein</topology>
    </subcellularLocation>
</comment>
<evidence type="ECO:0000256" key="12">
    <source>
        <dbReference type="SAM" id="Phobius"/>
    </source>
</evidence>
<evidence type="ECO:0000256" key="6">
    <source>
        <dbReference type="ARBA" id="ARBA00022771"/>
    </source>
</evidence>
<dbReference type="GO" id="GO:0005794">
    <property type="term" value="C:Golgi apparatus"/>
    <property type="evidence" value="ECO:0007669"/>
    <property type="project" value="TreeGrafter"/>
</dbReference>
<evidence type="ECO:0000256" key="11">
    <source>
        <dbReference type="PROSITE-ProRule" id="PRU00449"/>
    </source>
</evidence>
<evidence type="ECO:0000256" key="5">
    <source>
        <dbReference type="ARBA" id="ARBA00022723"/>
    </source>
</evidence>
<dbReference type="Pfam" id="PF01428">
    <property type="entry name" value="zf-AN1"/>
    <property type="match status" value="1"/>
</dbReference>
<dbReference type="InterPro" id="IPR029962">
    <property type="entry name" value="TBL"/>
</dbReference>
<keyword evidence="6 11" id="KW-0863">Zinc-finger</keyword>
<dbReference type="InterPro" id="IPR000058">
    <property type="entry name" value="Znf_AN1"/>
</dbReference>
<keyword evidence="4 12" id="KW-0812">Transmembrane</keyword>
<feature type="transmembrane region" description="Helical" evidence="12">
    <location>
        <begin position="291"/>
        <end position="316"/>
    </location>
</feature>
<evidence type="ECO:0000313" key="14">
    <source>
        <dbReference type="EMBL" id="KZM92412.1"/>
    </source>
</evidence>
<dbReference type="Gene3D" id="1.20.5.4770">
    <property type="match status" value="1"/>
</dbReference>
<protein>
    <recommendedName>
        <fullName evidence="13">AN1-type domain-containing protein</fullName>
    </recommendedName>
</protein>
<keyword evidence="10 12" id="KW-0472">Membrane</keyword>
<dbReference type="PANTHER" id="PTHR32285">
    <property type="entry name" value="PROTEIN TRICHOME BIREFRINGENCE-LIKE 9-RELATED"/>
    <property type="match status" value="1"/>
</dbReference>
<proteinExistence type="inferred from homology"/>
<dbReference type="GO" id="GO:0003677">
    <property type="term" value="F:DNA binding"/>
    <property type="evidence" value="ECO:0007669"/>
    <property type="project" value="InterPro"/>
</dbReference>
<dbReference type="AlphaFoldDB" id="A0A161ZW99"/>
<evidence type="ECO:0000256" key="8">
    <source>
        <dbReference type="ARBA" id="ARBA00022968"/>
    </source>
</evidence>
<feature type="domain" description="AN1-type" evidence="13">
    <location>
        <begin position="77"/>
        <end position="123"/>
    </location>
</feature>
<dbReference type="InterPro" id="IPR025846">
    <property type="entry name" value="TBL_N"/>
</dbReference>
<name>A0A161ZW99_DAUCS</name>
<evidence type="ECO:0000256" key="9">
    <source>
        <dbReference type="ARBA" id="ARBA00022989"/>
    </source>
</evidence>
<dbReference type="SUPFAM" id="SSF57716">
    <property type="entry name" value="Glucocorticoid receptor-like (DNA-binding domain)"/>
    <property type="match status" value="1"/>
</dbReference>
<evidence type="ECO:0000256" key="1">
    <source>
        <dbReference type="ARBA" id="ARBA00003732"/>
    </source>
</evidence>
<evidence type="ECO:0000259" key="13">
    <source>
        <dbReference type="PROSITE" id="PS51039"/>
    </source>
</evidence>
<comment type="caution">
    <text evidence="14">The sequence shown here is derived from an EMBL/GenBank/DDBJ whole genome shotgun (WGS) entry which is preliminary data.</text>
</comment>
<dbReference type="InterPro" id="IPR035896">
    <property type="entry name" value="AN1-like_Znf"/>
</dbReference>
<dbReference type="InterPro" id="IPR002653">
    <property type="entry name" value="Znf_A20"/>
</dbReference>
<dbReference type="PANTHER" id="PTHR32285:SF18">
    <property type="entry name" value="PROTEIN TRICHOME BIREFRINGENCE-LIKE 18"/>
    <property type="match status" value="1"/>
</dbReference>
<dbReference type="GO" id="GO:0016413">
    <property type="term" value="F:O-acetyltransferase activity"/>
    <property type="evidence" value="ECO:0007669"/>
    <property type="project" value="InterPro"/>
</dbReference>
<dbReference type="Pfam" id="PF13839">
    <property type="entry name" value="PC-Esterase"/>
    <property type="match status" value="1"/>
</dbReference>
<keyword evidence="9 12" id="KW-1133">Transmembrane helix</keyword>
<dbReference type="SUPFAM" id="SSF118310">
    <property type="entry name" value="AN1-like Zinc finger"/>
    <property type="match status" value="1"/>
</dbReference>
<dbReference type="Pfam" id="PF01754">
    <property type="entry name" value="zf-A20"/>
    <property type="match status" value="1"/>
</dbReference>
<keyword evidence="5" id="KW-0479">Metal-binding</keyword>
<evidence type="ECO:0000256" key="2">
    <source>
        <dbReference type="ARBA" id="ARBA00004167"/>
    </source>
</evidence>
<evidence type="ECO:0000256" key="10">
    <source>
        <dbReference type="ARBA" id="ARBA00023136"/>
    </source>
</evidence>
<accession>A0A161ZW99</accession>
<dbReference type="InterPro" id="IPR026057">
    <property type="entry name" value="TBL_C"/>
</dbReference>
<dbReference type="Gramene" id="KZM92412">
    <property type="protein sequence ID" value="KZM92412"/>
    <property type="gene ID" value="DCAR_020223"/>
</dbReference>
<organism evidence="14">
    <name type="scientific">Daucus carota subsp. sativus</name>
    <name type="common">Carrot</name>
    <dbReference type="NCBI Taxonomy" id="79200"/>
    <lineage>
        <taxon>Eukaryota</taxon>
        <taxon>Viridiplantae</taxon>
        <taxon>Streptophyta</taxon>
        <taxon>Embryophyta</taxon>
        <taxon>Tracheophyta</taxon>
        <taxon>Spermatophyta</taxon>
        <taxon>Magnoliopsida</taxon>
        <taxon>eudicotyledons</taxon>
        <taxon>Gunneridae</taxon>
        <taxon>Pentapetalae</taxon>
        <taxon>asterids</taxon>
        <taxon>campanulids</taxon>
        <taxon>Apiales</taxon>
        <taxon>Apiaceae</taxon>
        <taxon>Apioideae</taxon>
        <taxon>Scandiceae</taxon>
        <taxon>Daucinae</taxon>
        <taxon>Daucus</taxon>
        <taxon>Daucus sect. Daucus</taxon>
    </lineage>
</organism>
<evidence type="ECO:0000256" key="3">
    <source>
        <dbReference type="ARBA" id="ARBA00007727"/>
    </source>
</evidence>
<dbReference type="GO" id="GO:0008270">
    <property type="term" value="F:zinc ion binding"/>
    <property type="evidence" value="ECO:0007669"/>
    <property type="project" value="UniProtKB-KW"/>
</dbReference>
<comment type="function">
    <text evidence="1">May be involved in environmental stress response.</text>
</comment>
<dbReference type="EMBL" id="LNRQ01000006">
    <property type="protein sequence ID" value="KZM92412.1"/>
    <property type="molecule type" value="Genomic_DNA"/>
</dbReference>